<sequence>MSCGSVASRKLNGLLSRYPTCDIQLTGATLLDTEEETKTRLAQSCAVRALSAVFLLHVDSAVKLKNLHAVLQTKSYEYTLYMSIYSNDSSLCDQRKASGYPTVCVQSEGDDRRIQKVLDVLDTLLCQVHVKPNASGSATMLVDEVSSLQHDKDYILLQNIKSHLPESLEELEELADQIPSVPCWEEVQTRTSRLADSRGSYPIFLIPGLRPHTKLLKKFTESLYYPCFVCKYPSNFDTLDETAKIMIRVS</sequence>
<dbReference type="Proteomes" id="UP000079169">
    <property type="component" value="Unplaced"/>
</dbReference>
<dbReference type="KEGG" id="dci:103521143"/>
<evidence type="ECO:0000313" key="2">
    <source>
        <dbReference type="RefSeq" id="XP_026687766.1"/>
    </source>
</evidence>
<evidence type="ECO:0000313" key="1">
    <source>
        <dbReference type="Proteomes" id="UP000079169"/>
    </source>
</evidence>
<dbReference type="RefSeq" id="XP_026687766.1">
    <property type="nucleotide sequence ID" value="XM_026831965.1"/>
</dbReference>
<gene>
    <name evidence="2 3" type="primary">LOC103521143</name>
</gene>
<keyword evidence="1" id="KW-1185">Reference proteome</keyword>
<dbReference type="GeneID" id="103521143"/>
<evidence type="ECO:0000313" key="3">
    <source>
        <dbReference type="RefSeq" id="XP_026687767.1"/>
    </source>
</evidence>
<dbReference type="PaxDb" id="121845-A0A3Q0JH55"/>
<organism evidence="1 3">
    <name type="scientific">Diaphorina citri</name>
    <name type="common">Asian citrus psyllid</name>
    <dbReference type="NCBI Taxonomy" id="121845"/>
    <lineage>
        <taxon>Eukaryota</taxon>
        <taxon>Metazoa</taxon>
        <taxon>Ecdysozoa</taxon>
        <taxon>Arthropoda</taxon>
        <taxon>Hexapoda</taxon>
        <taxon>Insecta</taxon>
        <taxon>Pterygota</taxon>
        <taxon>Neoptera</taxon>
        <taxon>Paraneoptera</taxon>
        <taxon>Hemiptera</taxon>
        <taxon>Sternorrhyncha</taxon>
        <taxon>Psylloidea</taxon>
        <taxon>Psyllidae</taxon>
        <taxon>Diaphorininae</taxon>
        <taxon>Diaphorina</taxon>
    </lineage>
</organism>
<accession>A0A3Q0JH55</accession>
<dbReference type="RefSeq" id="XP_026687767.1">
    <property type="nucleotide sequence ID" value="XM_026831966.1"/>
</dbReference>
<reference evidence="2 3" key="1">
    <citation type="submission" date="2025-04" db="UniProtKB">
        <authorList>
            <consortium name="RefSeq"/>
        </authorList>
    </citation>
    <scope>IDENTIFICATION</scope>
</reference>
<name>A0A3Q0JH55_DIACI</name>
<proteinExistence type="predicted"/>
<protein>
    <submittedName>
        <fullName evidence="2 3">Uncharacterized protein LOC103521143</fullName>
    </submittedName>
</protein>
<dbReference type="AlphaFoldDB" id="A0A3Q0JH55"/>